<dbReference type="AlphaFoldDB" id="A0A5M3M8X2"/>
<dbReference type="RefSeq" id="XP_007774758.1">
    <property type="nucleotide sequence ID" value="XM_007776568.1"/>
</dbReference>
<sequence length="95" mass="10629">MDSDSDMEMEVDDVPVQMNRFKHQSRADQLKSVHAPTALDLSKFNMDIGPPPITSSRPAHDPPPSFTSILSTLTALFPRGLEPQALTRSSLRYYQ</sequence>
<protein>
    <submittedName>
        <fullName evidence="2">Uncharacterized protein</fullName>
    </submittedName>
</protein>
<comment type="caution">
    <text evidence="2">The sequence shown here is derived from an EMBL/GenBank/DDBJ whole genome shotgun (WGS) entry which is preliminary data.</text>
</comment>
<evidence type="ECO:0000313" key="2">
    <source>
        <dbReference type="EMBL" id="EIW75376.1"/>
    </source>
</evidence>
<dbReference type="Proteomes" id="UP000053558">
    <property type="component" value="Unassembled WGS sequence"/>
</dbReference>
<proteinExistence type="predicted"/>
<organism evidence="2 3">
    <name type="scientific">Coniophora puteana (strain RWD-64-598)</name>
    <name type="common">Brown rot fungus</name>
    <dbReference type="NCBI Taxonomy" id="741705"/>
    <lineage>
        <taxon>Eukaryota</taxon>
        <taxon>Fungi</taxon>
        <taxon>Dikarya</taxon>
        <taxon>Basidiomycota</taxon>
        <taxon>Agaricomycotina</taxon>
        <taxon>Agaricomycetes</taxon>
        <taxon>Agaricomycetidae</taxon>
        <taxon>Boletales</taxon>
        <taxon>Coniophorineae</taxon>
        <taxon>Coniophoraceae</taxon>
        <taxon>Coniophora</taxon>
    </lineage>
</organism>
<dbReference type="EMBL" id="JH711589">
    <property type="protein sequence ID" value="EIW75376.1"/>
    <property type="molecule type" value="Genomic_DNA"/>
</dbReference>
<dbReference type="KEGG" id="cput:CONPUDRAFT_159497"/>
<feature type="region of interest" description="Disordered" evidence="1">
    <location>
        <begin position="42"/>
        <end position="65"/>
    </location>
</feature>
<dbReference type="GeneID" id="19204109"/>
<name>A0A5M3M8X2_CONPW</name>
<evidence type="ECO:0000313" key="3">
    <source>
        <dbReference type="Proteomes" id="UP000053558"/>
    </source>
</evidence>
<reference evidence="3" key="1">
    <citation type="journal article" date="2012" name="Science">
        <title>The Paleozoic origin of enzymatic lignin decomposition reconstructed from 31 fungal genomes.</title>
        <authorList>
            <person name="Floudas D."/>
            <person name="Binder M."/>
            <person name="Riley R."/>
            <person name="Barry K."/>
            <person name="Blanchette R.A."/>
            <person name="Henrissat B."/>
            <person name="Martinez A.T."/>
            <person name="Otillar R."/>
            <person name="Spatafora J.W."/>
            <person name="Yadav J.S."/>
            <person name="Aerts A."/>
            <person name="Benoit I."/>
            <person name="Boyd A."/>
            <person name="Carlson A."/>
            <person name="Copeland A."/>
            <person name="Coutinho P.M."/>
            <person name="de Vries R.P."/>
            <person name="Ferreira P."/>
            <person name="Findley K."/>
            <person name="Foster B."/>
            <person name="Gaskell J."/>
            <person name="Glotzer D."/>
            <person name="Gorecki P."/>
            <person name="Heitman J."/>
            <person name="Hesse C."/>
            <person name="Hori C."/>
            <person name="Igarashi K."/>
            <person name="Jurgens J.A."/>
            <person name="Kallen N."/>
            <person name="Kersten P."/>
            <person name="Kohler A."/>
            <person name="Kuees U."/>
            <person name="Kumar T.K.A."/>
            <person name="Kuo A."/>
            <person name="LaButti K."/>
            <person name="Larrondo L.F."/>
            <person name="Lindquist E."/>
            <person name="Ling A."/>
            <person name="Lombard V."/>
            <person name="Lucas S."/>
            <person name="Lundell T."/>
            <person name="Martin R."/>
            <person name="McLaughlin D.J."/>
            <person name="Morgenstern I."/>
            <person name="Morin E."/>
            <person name="Murat C."/>
            <person name="Nagy L.G."/>
            <person name="Nolan M."/>
            <person name="Ohm R.A."/>
            <person name="Patyshakuliyeva A."/>
            <person name="Rokas A."/>
            <person name="Ruiz-Duenas F.J."/>
            <person name="Sabat G."/>
            <person name="Salamov A."/>
            <person name="Samejima M."/>
            <person name="Schmutz J."/>
            <person name="Slot J.C."/>
            <person name="St John F."/>
            <person name="Stenlid J."/>
            <person name="Sun H."/>
            <person name="Sun S."/>
            <person name="Syed K."/>
            <person name="Tsang A."/>
            <person name="Wiebenga A."/>
            <person name="Young D."/>
            <person name="Pisabarro A."/>
            <person name="Eastwood D.C."/>
            <person name="Martin F."/>
            <person name="Cullen D."/>
            <person name="Grigoriev I.V."/>
            <person name="Hibbett D.S."/>
        </authorList>
    </citation>
    <scope>NUCLEOTIDE SEQUENCE [LARGE SCALE GENOMIC DNA]</scope>
    <source>
        <strain evidence="3">RWD-64-598 SS2</strain>
    </source>
</reference>
<gene>
    <name evidence="2" type="ORF">CONPUDRAFT_159497</name>
</gene>
<keyword evidence="3" id="KW-1185">Reference proteome</keyword>
<evidence type="ECO:0000256" key="1">
    <source>
        <dbReference type="SAM" id="MobiDB-lite"/>
    </source>
</evidence>
<accession>A0A5M3M8X2</accession>